<dbReference type="Proteomes" id="UP000557307">
    <property type="component" value="Unassembled WGS sequence"/>
</dbReference>
<protein>
    <recommendedName>
        <fullName evidence="3">DUF306 domain-containing protein</fullName>
    </recommendedName>
</protein>
<evidence type="ECO:0008006" key="3">
    <source>
        <dbReference type="Google" id="ProtNLM"/>
    </source>
</evidence>
<dbReference type="EMBL" id="JACHGF010000022">
    <property type="protein sequence ID" value="MBB5287633.1"/>
    <property type="molecule type" value="Genomic_DNA"/>
</dbReference>
<dbReference type="RefSeq" id="WP_184180186.1">
    <property type="nucleotide sequence ID" value="NZ_JACHGF010000022.1"/>
</dbReference>
<dbReference type="PROSITE" id="PS51257">
    <property type="entry name" value="PROKAR_LIPOPROTEIN"/>
    <property type="match status" value="1"/>
</dbReference>
<proteinExistence type="predicted"/>
<reference evidence="1 2" key="1">
    <citation type="submission" date="2020-08" db="EMBL/GenBank/DDBJ databases">
        <title>Genomic Encyclopedia of Type Strains, Phase IV (KMG-IV): sequencing the most valuable type-strain genomes for metagenomic binning, comparative biology and taxonomic classification.</title>
        <authorList>
            <person name="Goeker M."/>
        </authorList>
    </citation>
    <scope>NUCLEOTIDE SEQUENCE [LARGE SCALE GENOMIC DNA]</scope>
    <source>
        <strain evidence="1 2">DSM 105074</strain>
    </source>
</reference>
<evidence type="ECO:0000313" key="1">
    <source>
        <dbReference type="EMBL" id="MBB5287633.1"/>
    </source>
</evidence>
<organism evidence="1 2">
    <name type="scientific">Rhabdobacter roseus</name>
    <dbReference type="NCBI Taxonomy" id="1655419"/>
    <lineage>
        <taxon>Bacteria</taxon>
        <taxon>Pseudomonadati</taxon>
        <taxon>Bacteroidota</taxon>
        <taxon>Cytophagia</taxon>
        <taxon>Cytophagales</taxon>
        <taxon>Cytophagaceae</taxon>
        <taxon>Rhabdobacter</taxon>
    </lineage>
</organism>
<dbReference type="AlphaFoldDB" id="A0A840U214"/>
<comment type="caution">
    <text evidence="1">The sequence shown here is derived from an EMBL/GenBank/DDBJ whole genome shotgun (WGS) entry which is preliminary data.</text>
</comment>
<keyword evidence="2" id="KW-1185">Reference proteome</keyword>
<gene>
    <name evidence="1" type="ORF">HNQ92_005800</name>
</gene>
<accession>A0A840U214</accession>
<evidence type="ECO:0000313" key="2">
    <source>
        <dbReference type="Proteomes" id="UP000557307"/>
    </source>
</evidence>
<sequence length="142" mass="15536">MKSTKYLVLALLALLLGCRREQEVSPEALKPLVGRWQLVAYEQNQGGVRTWVEVPAAEALILQVRFDGVLLDGQGLAWCCAPPAIQLNGTLIDIIPRAEVPRNLICDLADCMGCATLDLDLDADTLLLTSCNGGQMRYARVR</sequence>
<name>A0A840U214_9BACT</name>